<keyword evidence="4" id="KW-1185">Reference proteome</keyword>
<dbReference type="RefSeq" id="WP_212590484.1">
    <property type="nucleotide sequence ID" value="NZ_FMYP01000004.1"/>
</dbReference>
<dbReference type="Proteomes" id="UP000199452">
    <property type="component" value="Unassembled WGS sequence"/>
</dbReference>
<evidence type="ECO:0000313" key="4">
    <source>
        <dbReference type="Proteomes" id="UP000199452"/>
    </source>
</evidence>
<dbReference type="AlphaFoldDB" id="A0A1G6GVS2"/>
<evidence type="ECO:0000256" key="2">
    <source>
        <dbReference type="SAM" id="SignalP"/>
    </source>
</evidence>
<evidence type="ECO:0000313" key="3">
    <source>
        <dbReference type="EMBL" id="SDB86054.1"/>
    </source>
</evidence>
<reference evidence="3 4" key="1">
    <citation type="submission" date="2016-09" db="EMBL/GenBank/DDBJ databases">
        <authorList>
            <person name="Capua I."/>
            <person name="De Benedictis P."/>
            <person name="Joannis T."/>
            <person name="Lombin L.H."/>
            <person name="Cattoli G."/>
        </authorList>
    </citation>
    <scope>NUCLEOTIDE SEQUENCE [LARGE SCALE GENOMIC DNA]</scope>
    <source>
        <strain evidence="3 4">A7P-90m</strain>
    </source>
</reference>
<name>A0A1G6GVS2_9BACT</name>
<keyword evidence="2" id="KW-0732">Signal</keyword>
<evidence type="ECO:0000256" key="1">
    <source>
        <dbReference type="SAM" id="Phobius"/>
    </source>
</evidence>
<sequence>MKKIALLLMTTTLLLSFQPYQSAAATATTPTTAVALKPVESAEAKTLMLRLDEIKAMDKSTLKSSEKKSLRKEVRSIKKQLSEMGDGVYLSVGAIIIIILLLVILL</sequence>
<keyword evidence="1" id="KW-0472">Membrane</keyword>
<accession>A0A1G6GVS2</accession>
<organism evidence="3 4">
    <name type="scientific">Williamwhitmania taraxaci</name>
    <dbReference type="NCBI Taxonomy" id="1640674"/>
    <lineage>
        <taxon>Bacteria</taxon>
        <taxon>Pseudomonadati</taxon>
        <taxon>Bacteroidota</taxon>
        <taxon>Bacteroidia</taxon>
        <taxon>Bacteroidales</taxon>
        <taxon>Williamwhitmaniaceae</taxon>
        <taxon>Williamwhitmania</taxon>
    </lineage>
</organism>
<feature type="chain" id="PRO_5011700800" description="Seryl-tRNA synthetase" evidence="2">
    <location>
        <begin position="24"/>
        <end position="106"/>
    </location>
</feature>
<keyword evidence="1" id="KW-0812">Transmembrane</keyword>
<feature type="signal peptide" evidence="2">
    <location>
        <begin position="1"/>
        <end position="23"/>
    </location>
</feature>
<gene>
    <name evidence="3" type="ORF">SAMN05216323_100477</name>
</gene>
<feature type="transmembrane region" description="Helical" evidence="1">
    <location>
        <begin position="88"/>
        <end position="105"/>
    </location>
</feature>
<dbReference type="STRING" id="1640674.SAMN05216323_100477"/>
<dbReference type="EMBL" id="FMYP01000004">
    <property type="protein sequence ID" value="SDB86054.1"/>
    <property type="molecule type" value="Genomic_DNA"/>
</dbReference>
<keyword evidence="1" id="KW-1133">Transmembrane helix</keyword>
<protein>
    <recommendedName>
        <fullName evidence="5">Seryl-tRNA synthetase</fullName>
    </recommendedName>
</protein>
<evidence type="ECO:0008006" key="5">
    <source>
        <dbReference type="Google" id="ProtNLM"/>
    </source>
</evidence>
<proteinExistence type="predicted"/>